<keyword evidence="2" id="KW-0812">Transmembrane</keyword>
<keyword evidence="2" id="KW-1133">Transmembrane helix</keyword>
<accession>A0A841SL50</accession>
<dbReference type="AlphaFoldDB" id="A0A841SL50"/>
<evidence type="ECO:0000313" key="3">
    <source>
        <dbReference type="EMBL" id="MBB6568796.1"/>
    </source>
</evidence>
<evidence type="ECO:0000256" key="1">
    <source>
        <dbReference type="SAM" id="MobiDB-lite"/>
    </source>
</evidence>
<evidence type="ECO:0000313" key="4">
    <source>
        <dbReference type="Proteomes" id="UP000553957"/>
    </source>
</evidence>
<name>A0A841SL50_9ACTN</name>
<feature type="compositionally biased region" description="Pro residues" evidence="1">
    <location>
        <begin position="14"/>
        <end position="93"/>
    </location>
</feature>
<reference evidence="3 4" key="1">
    <citation type="submission" date="2020-08" db="EMBL/GenBank/DDBJ databases">
        <title>Sequencing the genomes of 1000 actinobacteria strains.</title>
        <authorList>
            <person name="Klenk H.-P."/>
        </authorList>
    </citation>
    <scope>NUCLEOTIDE SEQUENCE [LARGE SCALE GENOMIC DNA]</scope>
    <source>
        <strain evidence="3 4">DSM 15626</strain>
    </source>
</reference>
<organism evidence="3 4">
    <name type="scientific">Kribbella sandramycini</name>
    <dbReference type="NCBI Taxonomy" id="60450"/>
    <lineage>
        <taxon>Bacteria</taxon>
        <taxon>Bacillati</taxon>
        <taxon>Actinomycetota</taxon>
        <taxon>Actinomycetes</taxon>
        <taxon>Propionibacteriales</taxon>
        <taxon>Kribbellaceae</taxon>
        <taxon>Kribbella</taxon>
    </lineage>
</organism>
<feature type="compositionally biased region" description="Low complexity" evidence="1">
    <location>
        <begin position="1"/>
        <end position="13"/>
    </location>
</feature>
<comment type="caution">
    <text evidence="3">The sequence shown here is derived from an EMBL/GenBank/DDBJ whole genome shotgun (WGS) entry which is preliminary data.</text>
</comment>
<proteinExistence type="predicted"/>
<evidence type="ECO:0008006" key="5">
    <source>
        <dbReference type="Google" id="ProtNLM"/>
    </source>
</evidence>
<feature type="compositionally biased region" description="Low complexity" evidence="1">
    <location>
        <begin position="94"/>
        <end position="142"/>
    </location>
</feature>
<dbReference type="Proteomes" id="UP000553957">
    <property type="component" value="Unassembled WGS sequence"/>
</dbReference>
<feature type="region of interest" description="Disordered" evidence="1">
    <location>
        <begin position="1"/>
        <end position="142"/>
    </location>
</feature>
<evidence type="ECO:0000256" key="2">
    <source>
        <dbReference type="SAM" id="Phobius"/>
    </source>
</evidence>
<sequence>MSNQQPPYGQQPPHGQPPQGRPPQAPPPGYGPPPGPPPGYGPPPGQPPYGQPQQPPQAPPPQGPPPGYGQPPHGQPPHGQPPQGRPPQGPPPGYGQQPGQSPYGQQPPQGQPQYPGQQGFPQQQGFPGQQYPQPYGQGRPPQGKGMNKILFIAGGAIVVVAVIGIVLALIFGGDDKVAEPTPTGGGGGGDTSQPTNVDEGIEVGEGVFVKPAPGYLRKEIKDFDGVYLLKKGEAYFMVQSFKAKSGDTAENVLPKVFAAETKGLTGIKPAAVKKFTKGPDEKTAVEIAFSQYYTATSTSQSGSFEAIGSVGTMQRADGVITVMRIFGRKDKSSVIGPDTNAMIQSVLKSQ</sequence>
<feature type="transmembrane region" description="Helical" evidence="2">
    <location>
        <begin position="149"/>
        <end position="171"/>
    </location>
</feature>
<keyword evidence="2" id="KW-0472">Membrane</keyword>
<protein>
    <recommendedName>
        <fullName evidence="5">Flagellar basal body-associated protein FliL</fullName>
    </recommendedName>
</protein>
<dbReference type="EMBL" id="JACHKF010000001">
    <property type="protein sequence ID" value="MBB6568796.1"/>
    <property type="molecule type" value="Genomic_DNA"/>
</dbReference>
<dbReference type="RefSeq" id="WP_171669892.1">
    <property type="nucleotide sequence ID" value="NZ_JABJRC010000001.1"/>
</dbReference>
<gene>
    <name evidence="3" type="ORF">HNR71_004433</name>
</gene>